<evidence type="ECO:0000259" key="4">
    <source>
        <dbReference type="Pfam" id="PF18297"/>
    </source>
</evidence>
<accession>A0A1V1PDE1</accession>
<dbReference type="Proteomes" id="UP000189670">
    <property type="component" value="Unassembled WGS sequence"/>
</dbReference>
<dbReference type="InterPro" id="IPR020536">
    <property type="entry name" value="ThiI_AANH"/>
</dbReference>
<dbReference type="EMBL" id="ATBP01000112">
    <property type="protein sequence ID" value="ETR72796.1"/>
    <property type="molecule type" value="Genomic_DNA"/>
</dbReference>
<keyword evidence="5" id="KW-0489">Methyltransferase</keyword>
<dbReference type="GO" id="GO:0032259">
    <property type="term" value="P:methylation"/>
    <property type="evidence" value="ECO:0007669"/>
    <property type="project" value="UniProtKB-KW"/>
</dbReference>
<dbReference type="SUPFAM" id="SSF52402">
    <property type="entry name" value="Adenine nucleotide alpha hydrolases-like"/>
    <property type="match status" value="1"/>
</dbReference>
<dbReference type="PANTHER" id="PTHR11933">
    <property type="entry name" value="TRNA 5-METHYLAMINOMETHYL-2-THIOURIDYLATE -METHYLTRANSFERASE"/>
    <property type="match status" value="1"/>
</dbReference>
<dbReference type="Pfam" id="PF02568">
    <property type="entry name" value="ThiI"/>
    <property type="match status" value="1"/>
</dbReference>
<dbReference type="Pfam" id="PF18297">
    <property type="entry name" value="NFACT-R_2"/>
    <property type="match status" value="1"/>
</dbReference>
<evidence type="ECO:0000259" key="3">
    <source>
        <dbReference type="Pfam" id="PF02568"/>
    </source>
</evidence>
<sequence length="337" mass="38276">MSINQSKSIKALGLCSGGLDSMLAGLLLTKQGIDVQWICFETPFFNANNARMASKQTGIPLIVKNITKAYVEMLKNPRQGYGKYMNPCTDCHVLMYQLAGEVMKQIDAHFLFSGEVSGQRPKSQKRSTLRYIEKQSGYQGYILRPLSAKLLPKSIPEENGWVNREQLMAINGRSRKAQIDLAQQFGITDYPNPAGGCLLTEPQYVARLKDLFEKGPYYHDRDLYLLQWGRHFRLNDRYKIIVGKSKQDNENISQYYLKEQDYLLRTDDIPGPTVLIPYGCDKQTLEMTAQITVGYTKAPNNELTTVKCFGSDSVFDIQTVPLGREISQKWIIKTKSD</sequence>
<comment type="caution">
    <text evidence="5">The sequence shown here is derived from an EMBL/GenBank/DDBJ whole genome shotgun (WGS) entry which is preliminary data.</text>
</comment>
<protein>
    <submittedName>
        <fullName evidence="5">tRNA (5-methylaminomethyl-2-thiouridylate)-methyltransferase</fullName>
    </submittedName>
</protein>
<evidence type="ECO:0000313" key="5">
    <source>
        <dbReference type="EMBL" id="ETR72796.1"/>
    </source>
</evidence>
<organism evidence="5 6">
    <name type="scientific">Candidatus Magnetoglobus multicellularis str. Araruama</name>
    <dbReference type="NCBI Taxonomy" id="890399"/>
    <lineage>
        <taxon>Bacteria</taxon>
        <taxon>Pseudomonadati</taxon>
        <taxon>Thermodesulfobacteriota</taxon>
        <taxon>Desulfobacteria</taxon>
        <taxon>Desulfobacterales</taxon>
        <taxon>Desulfobacteraceae</taxon>
        <taxon>Candidatus Magnetoglobus</taxon>
    </lineage>
</organism>
<dbReference type="GO" id="GO:0008168">
    <property type="term" value="F:methyltransferase activity"/>
    <property type="evidence" value="ECO:0007669"/>
    <property type="project" value="UniProtKB-KW"/>
</dbReference>
<dbReference type="GO" id="GO:0005524">
    <property type="term" value="F:ATP binding"/>
    <property type="evidence" value="ECO:0007669"/>
    <property type="project" value="UniProtKB-KW"/>
</dbReference>
<dbReference type="InterPro" id="IPR014729">
    <property type="entry name" value="Rossmann-like_a/b/a_fold"/>
</dbReference>
<dbReference type="PANTHER" id="PTHR11933:SF6">
    <property type="entry name" value="THIL AANH DOMAIN-CONTAINING PROTEIN"/>
    <property type="match status" value="1"/>
</dbReference>
<keyword evidence="1" id="KW-0547">Nucleotide-binding</keyword>
<feature type="domain" description="NFACT protein RNA binding" evidence="4">
    <location>
        <begin position="229"/>
        <end position="331"/>
    </location>
</feature>
<dbReference type="GO" id="GO:0004810">
    <property type="term" value="F:CCA tRNA nucleotidyltransferase activity"/>
    <property type="evidence" value="ECO:0007669"/>
    <property type="project" value="InterPro"/>
</dbReference>
<keyword evidence="5" id="KW-0808">Transferase</keyword>
<reference evidence="6" key="1">
    <citation type="submission" date="2012-11" db="EMBL/GenBank/DDBJ databases">
        <authorList>
            <person name="Lucero-Rivera Y.E."/>
            <person name="Tovar-Ramirez D."/>
        </authorList>
    </citation>
    <scope>NUCLEOTIDE SEQUENCE [LARGE SCALE GENOMIC DNA]</scope>
    <source>
        <strain evidence="6">Araruama</strain>
    </source>
</reference>
<dbReference type="InterPro" id="IPR059101">
    <property type="entry name" value="NFACT-R_2"/>
</dbReference>
<keyword evidence="2" id="KW-0067">ATP-binding</keyword>
<evidence type="ECO:0000256" key="2">
    <source>
        <dbReference type="ARBA" id="ARBA00022840"/>
    </source>
</evidence>
<dbReference type="Gene3D" id="3.40.50.620">
    <property type="entry name" value="HUPs"/>
    <property type="match status" value="1"/>
</dbReference>
<feature type="domain" description="Thil AANH" evidence="3">
    <location>
        <begin position="10"/>
        <end position="146"/>
    </location>
</feature>
<dbReference type="AlphaFoldDB" id="A0A1V1PDE1"/>
<evidence type="ECO:0000256" key="1">
    <source>
        <dbReference type="ARBA" id="ARBA00022741"/>
    </source>
</evidence>
<gene>
    <name evidence="5" type="ORF">OMM_01438</name>
</gene>
<name>A0A1V1PDE1_9BACT</name>
<proteinExistence type="predicted"/>
<evidence type="ECO:0000313" key="6">
    <source>
        <dbReference type="Proteomes" id="UP000189670"/>
    </source>
</evidence>